<evidence type="ECO:0000313" key="3">
    <source>
        <dbReference type="Proteomes" id="UP001054945"/>
    </source>
</evidence>
<feature type="compositionally biased region" description="Basic and acidic residues" evidence="1">
    <location>
        <begin position="1"/>
        <end position="15"/>
    </location>
</feature>
<reference evidence="2 3" key="1">
    <citation type="submission" date="2021-06" db="EMBL/GenBank/DDBJ databases">
        <title>Caerostris extrusa draft genome.</title>
        <authorList>
            <person name="Kono N."/>
            <person name="Arakawa K."/>
        </authorList>
    </citation>
    <scope>NUCLEOTIDE SEQUENCE [LARGE SCALE GENOMIC DNA]</scope>
</reference>
<protein>
    <submittedName>
        <fullName evidence="2">Uncharacterized protein</fullName>
    </submittedName>
</protein>
<name>A0AAV4NB95_CAEEX</name>
<evidence type="ECO:0000313" key="2">
    <source>
        <dbReference type="EMBL" id="GIX82104.1"/>
    </source>
</evidence>
<accession>A0AAV4NB95</accession>
<feature type="compositionally biased region" description="Basic and acidic residues" evidence="1">
    <location>
        <begin position="42"/>
        <end position="52"/>
    </location>
</feature>
<sequence>MPRASSRPEGEDQRKTPSPPNPAPVVNTATNKFSLPTNLHPEVADDGNREQLARRPRIPPFFVKTRPDWHSILTLIRQEAPSMTAAMSRGHFFKITVQTEQEHLKLKHFLIDQGFDFKCFSLKSEKRGFPSCTDNNLSRLLSVI</sequence>
<proteinExistence type="predicted"/>
<feature type="region of interest" description="Disordered" evidence="1">
    <location>
        <begin position="1"/>
        <end position="52"/>
    </location>
</feature>
<dbReference type="AlphaFoldDB" id="A0AAV4NB95"/>
<evidence type="ECO:0000256" key="1">
    <source>
        <dbReference type="SAM" id="MobiDB-lite"/>
    </source>
</evidence>
<dbReference type="Proteomes" id="UP001054945">
    <property type="component" value="Unassembled WGS sequence"/>
</dbReference>
<gene>
    <name evidence="2" type="ORF">CEXT_143591</name>
</gene>
<dbReference type="EMBL" id="BPLR01020748">
    <property type="protein sequence ID" value="GIX82104.1"/>
    <property type="molecule type" value="Genomic_DNA"/>
</dbReference>
<organism evidence="2 3">
    <name type="scientific">Caerostris extrusa</name>
    <name type="common">Bark spider</name>
    <name type="synonym">Caerostris bankana</name>
    <dbReference type="NCBI Taxonomy" id="172846"/>
    <lineage>
        <taxon>Eukaryota</taxon>
        <taxon>Metazoa</taxon>
        <taxon>Ecdysozoa</taxon>
        <taxon>Arthropoda</taxon>
        <taxon>Chelicerata</taxon>
        <taxon>Arachnida</taxon>
        <taxon>Araneae</taxon>
        <taxon>Araneomorphae</taxon>
        <taxon>Entelegynae</taxon>
        <taxon>Araneoidea</taxon>
        <taxon>Araneidae</taxon>
        <taxon>Caerostris</taxon>
    </lineage>
</organism>
<comment type="caution">
    <text evidence="2">The sequence shown here is derived from an EMBL/GenBank/DDBJ whole genome shotgun (WGS) entry which is preliminary data.</text>
</comment>
<feature type="compositionally biased region" description="Polar residues" evidence="1">
    <location>
        <begin position="27"/>
        <end position="37"/>
    </location>
</feature>
<keyword evidence="3" id="KW-1185">Reference proteome</keyword>